<dbReference type="EMBL" id="UGYZ01000002">
    <property type="protein sequence ID" value="SUJ20330.1"/>
    <property type="molecule type" value="Genomic_DNA"/>
</dbReference>
<sequence length="163" mass="18490">MIRPMTSKDILYVQHIAVETWRATYENIIPVDVQLRFLNQSYSEIMLLKRMEKTLMLIAECDGVPIGFANVTSTDEDGDAELTAMYILPTHQQNGYGQKLFQAAIASLAEAKQLFVYVDNQNIIGKNFYEKQGFQLLATFSESFNGHPVETAEYVYKIPVPIA</sequence>
<dbReference type="Gene3D" id="3.40.630.30">
    <property type="match status" value="1"/>
</dbReference>
<dbReference type="Proteomes" id="UP000254519">
    <property type="component" value="Unassembled WGS sequence"/>
</dbReference>
<dbReference type="InterPro" id="IPR016181">
    <property type="entry name" value="Acyl_CoA_acyltransferase"/>
</dbReference>
<keyword evidence="5" id="KW-1185">Reference proteome</keyword>
<evidence type="ECO:0000313" key="5">
    <source>
        <dbReference type="Proteomes" id="UP000254519"/>
    </source>
</evidence>
<feature type="domain" description="N-acetyltransferase" evidence="3">
    <location>
        <begin position="1"/>
        <end position="161"/>
    </location>
</feature>
<evidence type="ECO:0000256" key="2">
    <source>
        <dbReference type="ARBA" id="ARBA00023315"/>
    </source>
</evidence>
<keyword evidence="2" id="KW-0012">Acyltransferase</keyword>
<evidence type="ECO:0000256" key="1">
    <source>
        <dbReference type="ARBA" id="ARBA00022679"/>
    </source>
</evidence>
<dbReference type="RefSeq" id="WP_115363393.1">
    <property type="nucleotide sequence ID" value="NZ_CP038012.1"/>
</dbReference>
<evidence type="ECO:0000313" key="4">
    <source>
        <dbReference type="EMBL" id="SUJ20330.1"/>
    </source>
</evidence>
<dbReference type="Pfam" id="PF00583">
    <property type="entry name" value="Acetyltransf_1"/>
    <property type="match status" value="1"/>
</dbReference>
<name>A0A380CGV1_SPOPA</name>
<dbReference type="OrthoDB" id="794462at2"/>
<dbReference type="PROSITE" id="PS51186">
    <property type="entry name" value="GNAT"/>
    <property type="match status" value="1"/>
</dbReference>
<proteinExistence type="predicted"/>
<gene>
    <name evidence="4" type="ORF">NCTC4822_02993</name>
</gene>
<dbReference type="CDD" id="cd04301">
    <property type="entry name" value="NAT_SF"/>
    <property type="match status" value="1"/>
</dbReference>
<dbReference type="AlphaFoldDB" id="A0A380CGV1"/>
<dbReference type="SUPFAM" id="SSF55729">
    <property type="entry name" value="Acyl-CoA N-acyltransferases (Nat)"/>
    <property type="match status" value="1"/>
</dbReference>
<protein>
    <submittedName>
        <fullName evidence="4">Predicted acetyltransferase</fullName>
    </submittedName>
</protein>
<organism evidence="4 5">
    <name type="scientific">Sporosarcina pasteurii</name>
    <name type="common">Bacillus pasteurii</name>
    <dbReference type="NCBI Taxonomy" id="1474"/>
    <lineage>
        <taxon>Bacteria</taxon>
        <taxon>Bacillati</taxon>
        <taxon>Bacillota</taxon>
        <taxon>Bacilli</taxon>
        <taxon>Bacillales</taxon>
        <taxon>Caryophanaceae</taxon>
        <taxon>Sporosarcina</taxon>
    </lineage>
</organism>
<dbReference type="PANTHER" id="PTHR43877">
    <property type="entry name" value="AMINOALKYLPHOSPHONATE N-ACETYLTRANSFERASE-RELATED-RELATED"/>
    <property type="match status" value="1"/>
</dbReference>
<accession>A0A380CGV1</accession>
<keyword evidence="1 4" id="KW-0808">Transferase</keyword>
<dbReference type="PANTHER" id="PTHR43877:SF1">
    <property type="entry name" value="ACETYLTRANSFERASE"/>
    <property type="match status" value="1"/>
</dbReference>
<dbReference type="GO" id="GO:0016747">
    <property type="term" value="F:acyltransferase activity, transferring groups other than amino-acyl groups"/>
    <property type="evidence" value="ECO:0007669"/>
    <property type="project" value="InterPro"/>
</dbReference>
<dbReference type="InterPro" id="IPR050832">
    <property type="entry name" value="Bact_Acetyltransf"/>
</dbReference>
<evidence type="ECO:0000259" key="3">
    <source>
        <dbReference type="PROSITE" id="PS51186"/>
    </source>
</evidence>
<reference evidence="4 5" key="1">
    <citation type="submission" date="2018-06" db="EMBL/GenBank/DDBJ databases">
        <authorList>
            <consortium name="Pathogen Informatics"/>
            <person name="Doyle S."/>
        </authorList>
    </citation>
    <scope>NUCLEOTIDE SEQUENCE [LARGE SCALE GENOMIC DNA]</scope>
    <source>
        <strain evidence="5">ATCC 11859 / DSM 33 / NCIB 8841 / NCTC 4822</strain>
    </source>
</reference>
<dbReference type="InterPro" id="IPR000182">
    <property type="entry name" value="GNAT_dom"/>
</dbReference>